<keyword evidence="3" id="KW-1185">Reference proteome</keyword>
<evidence type="ECO:0000259" key="1">
    <source>
        <dbReference type="Pfam" id="PF13508"/>
    </source>
</evidence>
<dbReference type="Gene3D" id="3.40.630.30">
    <property type="match status" value="1"/>
</dbReference>
<name>A0A319EYQ6_ASPSB</name>
<evidence type="ECO:0000313" key="3">
    <source>
        <dbReference type="Proteomes" id="UP000248423"/>
    </source>
</evidence>
<dbReference type="STRING" id="1448318.A0A319EYQ6"/>
<dbReference type="SUPFAM" id="SSF55729">
    <property type="entry name" value="Acyl-CoA N-acyltransferases (Nat)"/>
    <property type="match status" value="1"/>
</dbReference>
<dbReference type="GO" id="GO:0016747">
    <property type="term" value="F:acyltransferase activity, transferring groups other than amino-acyl groups"/>
    <property type="evidence" value="ECO:0007669"/>
    <property type="project" value="InterPro"/>
</dbReference>
<feature type="domain" description="N-acetyltransferase" evidence="1">
    <location>
        <begin position="139"/>
        <end position="193"/>
    </location>
</feature>
<evidence type="ECO:0000313" key="2">
    <source>
        <dbReference type="EMBL" id="PYI07539.1"/>
    </source>
</evidence>
<gene>
    <name evidence="2" type="ORF">BO78DRAFT_366747</name>
</gene>
<dbReference type="CDD" id="cd04301">
    <property type="entry name" value="NAT_SF"/>
    <property type="match status" value="1"/>
</dbReference>
<organism evidence="2 3">
    <name type="scientific">Aspergillus sclerotiicarbonarius (strain CBS 121057 / IBT 28362)</name>
    <dbReference type="NCBI Taxonomy" id="1448318"/>
    <lineage>
        <taxon>Eukaryota</taxon>
        <taxon>Fungi</taxon>
        <taxon>Dikarya</taxon>
        <taxon>Ascomycota</taxon>
        <taxon>Pezizomycotina</taxon>
        <taxon>Eurotiomycetes</taxon>
        <taxon>Eurotiomycetidae</taxon>
        <taxon>Eurotiales</taxon>
        <taxon>Aspergillaceae</taxon>
        <taxon>Aspergillus</taxon>
        <taxon>Aspergillus subgen. Circumdati</taxon>
    </lineage>
</organism>
<dbReference type="InterPro" id="IPR016181">
    <property type="entry name" value="Acyl_CoA_acyltransferase"/>
</dbReference>
<proteinExistence type="predicted"/>
<dbReference type="AlphaFoldDB" id="A0A319EYQ6"/>
<dbReference type="InterPro" id="IPR052523">
    <property type="entry name" value="Trichothecene_AcTrans"/>
</dbReference>
<dbReference type="Pfam" id="PF13508">
    <property type="entry name" value="Acetyltransf_7"/>
    <property type="match status" value="1"/>
</dbReference>
<dbReference type="VEuPathDB" id="FungiDB:BO78DRAFT_366747"/>
<dbReference type="OrthoDB" id="410198at2759"/>
<accession>A0A319EYQ6</accession>
<sequence length="255" mass="29612">MSDSQFEVKEIETKEEYRRLVDVLWTANSHPYNAVWTAVHPVSGHTAEDRLKDKAYDCDVRWAAHEKNPASHLIYVIDKQTGRVAGGCEWLIFRKNPFPNGPQRIPCTWYPEGSERAEYASHMLSQAFFPRQSWFQRPHAGVNAMGVHPDFRRRGVGRLLMQWGHERIDPLGYESFIEGSPTGRFLYEECGYKRVLCLHIDFAKKNPSDEWNRLIHECVPPPILLLWRPPRGEWTDKVPAGPWAVSETTWEKVVD</sequence>
<protein>
    <submittedName>
        <fullName evidence="2">GNAT family acetyltransferase</fullName>
    </submittedName>
</protein>
<dbReference type="PANTHER" id="PTHR42791:SF5">
    <property type="entry name" value="HYPOTHETICAL ACETYLTRANSFERASE (EUROFUNG)"/>
    <property type="match status" value="1"/>
</dbReference>
<dbReference type="EMBL" id="KZ826341">
    <property type="protein sequence ID" value="PYI07539.1"/>
    <property type="molecule type" value="Genomic_DNA"/>
</dbReference>
<keyword evidence="2" id="KW-0808">Transferase</keyword>
<reference evidence="2 3" key="1">
    <citation type="submission" date="2018-02" db="EMBL/GenBank/DDBJ databases">
        <title>The genomes of Aspergillus section Nigri reveals drivers in fungal speciation.</title>
        <authorList>
            <consortium name="DOE Joint Genome Institute"/>
            <person name="Vesth T.C."/>
            <person name="Nybo J."/>
            <person name="Theobald S."/>
            <person name="Brandl J."/>
            <person name="Frisvad J.C."/>
            <person name="Nielsen K.F."/>
            <person name="Lyhne E.K."/>
            <person name="Kogle M.E."/>
            <person name="Kuo A."/>
            <person name="Riley R."/>
            <person name="Clum A."/>
            <person name="Nolan M."/>
            <person name="Lipzen A."/>
            <person name="Salamov A."/>
            <person name="Henrissat B."/>
            <person name="Wiebenga A."/>
            <person name="De vries R.P."/>
            <person name="Grigoriev I.V."/>
            <person name="Mortensen U.H."/>
            <person name="Andersen M.R."/>
            <person name="Baker S.E."/>
        </authorList>
    </citation>
    <scope>NUCLEOTIDE SEQUENCE [LARGE SCALE GENOMIC DNA]</scope>
    <source>
        <strain evidence="2 3">CBS 121057</strain>
    </source>
</reference>
<dbReference type="Proteomes" id="UP000248423">
    <property type="component" value="Unassembled WGS sequence"/>
</dbReference>
<dbReference type="InterPro" id="IPR000182">
    <property type="entry name" value="GNAT_dom"/>
</dbReference>
<dbReference type="PANTHER" id="PTHR42791">
    <property type="entry name" value="GNAT FAMILY ACETYLTRANSFERASE"/>
    <property type="match status" value="1"/>
</dbReference>